<organism evidence="1 2">
    <name type="scientific">Meloidogyne enterolobii</name>
    <name type="common">Root-knot nematode worm</name>
    <name type="synonym">Meloidogyne mayaguensis</name>
    <dbReference type="NCBI Taxonomy" id="390850"/>
    <lineage>
        <taxon>Eukaryota</taxon>
        <taxon>Metazoa</taxon>
        <taxon>Ecdysozoa</taxon>
        <taxon>Nematoda</taxon>
        <taxon>Chromadorea</taxon>
        <taxon>Rhabditida</taxon>
        <taxon>Tylenchina</taxon>
        <taxon>Tylenchomorpha</taxon>
        <taxon>Tylenchoidea</taxon>
        <taxon>Meloidogynidae</taxon>
        <taxon>Meloidogyninae</taxon>
        <taxon>Meloidogyne</taxon>
    </lineage>
</organism>
<proteinExistence type="predicted"/>
<reference evidence="1 2" key="1">
    <citation type="submission" date="2020-08" db="EMBL/GenBank/DDBJ databases">
        <authorList>
            <person name="Koutsovoulos G."/>
            <person name="Danchin GJ E."/>
        </authorList>
    </citation>
    <scope>NUCLEOTIDE SEQUENCE [LARGE SCALE GENOMIC DNA]</scope>
</reference>
<sequence length="259" mass="30894">MQELWKNIRINFWGGTNMVYEIFVKGNKWTEEDYIEEIENLFVNQNEIYHLNMSKFLFLQTAKESTEEILLKLKNILKNCKRIKDSQKRKKFIEKKINPEIAIEDWRRYMERGLENKKKLKDNKQNQKLMHKNKLIELLYNDKNEEFKQFLQCEADAIVVKEFCNSNISGLIKTAEEKFIENSKKQSGEPSHNFKEIENNGEIKELVNINSSIETQHFLEQNSNKGKDKLFQINENSQDVKNQIEKFHRLDTPLSGKNI</sequence>
<evidence type="ECO:0000313" key="2">
    <source>
        <dbReference type="Proteomes" id="UP000580250"/>
    </source>
</evidence>
<evidence type="ECO:0000313" key="1">
    <source>
        <dbReference type="EMBL" id="CAD2195645.1"/>
    </source>
</evidence>
<dbReference type="Proteomes" id="UP000580250">
    <property type="component" value="Unassembled WGS sequence"/>
</dbReference>
<dbReference type="EMBL" id="CAJEWN010001234">
    <property type="protein sequence ID" value="CAD2195645.1"/>
    <property type="molecule type" value="Genomic_DNA"/>
</dbReference>
<accession>A0A6V7X8Z3</accession>
<dbReference type="AlphaFoldDB" id="A0A6V7X8Z3"/>
<protein>
    <submittedName>
        <fullName evidence="1">Uncharacterized protein</fullName>
    </submittedName>
</protein>
<gene>
    <name evidence="1" type="ORF">MENT_LOCUS48751</name>
</gene>
<name>A0A6V7X8Z3_MELEN</name>
<comment type="caution">
    <text evidence="1">The sequence shown here is derived from an EMBL/GenBank/DDBJ whole genome shotgun (WGS) entry which is preliminary data.</text>
</comment>